<dbReference type="STRING" id="685588.A0A067TRI4"/>
<feature type="compositionally biased region" description="Low complexity" evidence="1">
    <location>
        <begin position="26"/>
        <end position="47"/>
    </location>
</feature>
<feature type="compositionally biased region" description="Polar residues" evidence="1">
    <location>
        <begin position="68"/>
        <end position="77"/>
    </location>
</feature>
<proteinExistence type="predicted"/>
<dbReference type="EMBL" id="KL142369">
    <property type="protein sequence ID" value="KDR82499.1"/>
    <property type="molecule type" value="Genomic_DNA"/>
</dbReference>
<dbReference type="Gene3D" id="3.10.20.90">
    <property type="entry name" value="Phosphatidylinositol 3-kinase Catalytic Subunit, Chain A, domain 1"/>
    <property type="match status" value="2"/>
</dbReference>
<feature type="compositionally biased region" description="Basic and acidic residues" evidence="1">
    <location>
        <begin position="78"/>
        <end position="91"/>
    </location>
</feature>
<gene>
    <name evidence="2" type="ORF">GALMADRAFT_237823</name>
</gene>
<feature type="region of interest" description="Disordered" evidence="1">
    <location>
        <begin position="1"/>
        <end position="123"/>
    </location>
</feature>
<dbReference type="OrthoDB" id="3365399at2759"/>
<sequence length="491" mass="53920">MAESTNRPRPRPRPRPIARTPSNAEPSATPGASSSSSTSIPVLSSNPGKRRVIEVQDTDEMFMRNKNRSYQTWQKLEQINKETTKQDKDASGDSDNAASPSKNRKHKKNKQEANHVPSWQKTKELTRMLSVDLSDDSDIEFTGLSTPNSKLNGKRKRQRSRSRSITPPPALPLHQIQNAKNVVRQTLKAAVRAPSPTFDPDESTDTIIFQPELNAIAKGIKAQSHARSSLPPEATAEDHVILNVTWHPHPLKTGAQKQKWQYKIDRTDAFRDLFEATAEDAEIPSANLIMAYQGKRFFPSVTPQTLKIWAETAELDAYEKTAYEYIHRNPIPTRHTASRAAGLSNSNAGGVIDVDSDGDNGDSDLDRGAASPPAYTQTQESDAESESEGEKFKLILRSGLTPKDITLTVRPTTKCGAIVKAFLKKAGLADKYPEVFADATSAPKKGGRKSKGGADSAKDPRLCIDGDKMENNTEIGDQDLEDGDMVEVVGL</sequence>
<organism evidence="2 3">
    <name type="scientific">Galerina marginata (strain CBS 339.88)</name>
    <dbReference type="NCBI Taxonomy" id="685588"/>
    <lineage>
        <taxon>Eukaryota</taxon>
        <taxon>Fungi</taxon>
        <taxon>Dikarya</taxon>
        <taxon>Basidiomycota</taxon>
        <taxon>Agaricomycotina</taxon>
        <taxon>Agaricomycetes</taxon>
        <taxon>Agaricomycetidae</taxon>
        <taxon>Agaricales</taxon>
        <taxon>Agaricineae</taxon>
        <taxon>Strophariaceae</taxon>
        <taxon>Galerina</taxon>
    </lineage>
</organism>
<feature type="compositionally biased region" description="Basic and acidic residues" evidence="1">
    <location>
        <begin position="456"/>
        <end position="471"/>
    </location>
</feature>
<name>A0A067TRI4_GALM3</name>
<dbReference type="AlphaFoldDB" id="A0A067TRI4"/>
<feature type="region of interest" description="Disordered" evidence="1">
    <location>
        <begin position="138"/>
        <end position="172"/>
    </location>
</feature>
<reference evidence="3" key="1">
    <citation type="journal article" date="2014" name="Proc. Natl. Acad. Sci. U.S.A.">
        <title>Extensive sampling of basidiomycete genomes demonstrates inadequacy of the white-rot/brown-rot paradigm for wood decay fungi.</title>
        <authorList>
            <person name="Riley R."/>
            <person name="Salamov A.A."/>
            <person name="Brown D.W."/>
            <person name="Nagy L.G."/>
            <person name="Floudas D."/>
            <person name="Held B.W."/>
            <person name="Levasseur A."/>
            <person name="Lombard V."/>
            <person name="Morin E."/>
            <person name="Otillar R."/>
            <person name="Lindquist E.A."/>
            <person name="Sun H."/>
            <person name="LaButti K.M."/>
            <person name="Schmutz J."/>
            <person name="Jabbour D."/>
            <person name="Luo H."/>
            <person name="Baker S.E."/>
            <person name="Pisabarro A.G."/>
            <person name="Walton J.D."/>
            <person name="Blanchette R.A."/>
            <person name="Henrissat B."/>
            <person name="Martin F."/>
            <person name="Cullen D."/>
            <person name="Hibbett D.S."/>
            <person name="Grigoriev I.V."/>
        </authorList>
    </citation>
    <scope>NUCLEOTIDE SEQUENCE [LARGE SCALE GENOMIC DNA]</scope>
    <source>
        <strain evidence="3">CBS 339.88</strain>
    </source>
</reference>
<evidence type="ECO:0000313" key="3">
    <source>
        <dbReference type="Proteomes" id="UP000027222"/>
    </source>
</evidence>
<protein>
    <recommendedName>
        <fullName evidence="4">Rad60/SUMO-like domain-containing protein</fullName>
    </recommendedName>
</protein>
<feature type="region of interest" description="Disordered" evidence="1">
    <location>
        <begin position="335"/>
        <end position="390"/>
    </location>
</feature>
<evidence type="ECO:0000313" key="2">
    <source>
        <dbReference type="EMBL" id="KDR82499.1"/>
    </source>
</evidence>
<dbReference type="HOGENOM" id="CLU_038184_0_0_1"/>
<keyword evidence="3" id="KW-1185">Reference proteome</keyword>
<feature type="region of interest" description="Disordered" evidence="1">
    <location>
        <begin position="440"/>
        <end position="482"/>
    </location>
</feature>
<evidence type="ECO:0008006" key="4">
    <source>
        <dbReference type="Google" id="ProtNLM"/>
    </source>
</evidence>
<evidence type="ECO:0000256" key="1">
    <source>
        <dbReference type="SAM" id="MobiDB-lite"/>
    </source>
</evidence>
<feature type="compositionally biased region" description="Acidic residues" evidence="1">
    <location>
        <begin position="354"/>
        <end position="363"/>
    </location>
</feature>
<dbReference type="SUPFAM" id="SSF54236">
    <property type="entry name" value="Ubiquitin-like"/>
    <property type="match status" value="2"/>
</dbReference>
<accession>A0A067TRI4</accession>
<dbReference type="Proteomes" id="UP000027222">
    <property type="component" value="Unassembled WGS sequence"/>
</dbReference>
<feature type="compositionally biased region" description="Basic residues" evidence="1">
    <location>
        <begin position="152"/>
        <end position="162"/>
    </location>
</feature>
<dbReference type="InterPro" id="IPR029071">
    <property type="entry name" value="Ubiquitin-like_domsf"/>
</dbReference>